<accession>A0A2D0N173</accession>
<evidence type="ECO:0000256" key="5">
    <source>
        <dbReference type="ARBA" id="ARBA00023237"/>
    </source>
</evidence>
<dbReference type="Pfam" id="PF14322">
    <property type="entry name" value="SusD-like_3"/>
    <property type="match status" value="1"/>
</dbReference>
<dbReference type="Gene3D" id="2.60.120.260">
    <property type="entry name" value="Galactose-binding domain-like"/>
    <property type="match status" value="1"/>
</dbReference>
<dbReference type="EMBL" id="PDUD01000044">
    <property type="protein sequence ID" value="PHN02128.1"/>
    <property type="molecule type" value="Genomic_DNA"/>
</dbReference>
<dbReference type="SUPFAM" id="SSF49785">
    <property type="entry name" value="Galactose-binding domain-like"/>
    <property type="match status" value="1"/>
</dbReference>
<dbReference type="Gene3D" id="1.25.40.390">
    <property type="match status" value="2"/>
</dbReference>
<evidence type="ECO:0000256" key="3">
    <source>
        <dbReference type="ARBA" id="ARBA00022729"/>
    </source>
</evidence>
<dbReference type="InterPro" id="IPR005084">
    <property type="entry name" value="CBM6"/>
</dbReference>
<comment type="similarity">
    <text evidence="2">Belongs to the SusD family.</text>
</comment>
<evidence type="ECO:0000313" key="7">
    <source>
        <dbReference type="EMBL" id="PHN02128.1"/>
    </source>
</evidence>
<dbReference type="PROSITE" id="PS51175">
    <property type="entry name" value="CBM6"/>
    <property type="match status" value="1"/>
</dbReference>
<protein>
    <recommendedName>
        <fullName evidence="6">CBM6 domain-containing protein</fullName>
    </recommendedName>
</protein>
<dbReference type="InterPro" id="IPR033985">
    <property type="entry name" value="SusD-like_N"/>
</dbReference>
<dbReference type="SMART" id="SM00606">
    <property type="entry name" value="CBD_IV"/>
    <property type="match status" value="1"/>
</dbReference>
<evidence type="ECO:0000259" key="6">
    <source>
        <dbReference type="PROSITE" id="PS51175"/>
    </source>
</evidence>
<evidence type="ECO:0000256" key="4">
    <source>
        <dbReference type="ARBA" id="ARBA00023136"/>
    </source>
</evidence>
<comment type="subcellular location">
    <subcellularLocation>
        <location evidence="1">Cell outer membrane</location>
    </subcellularLocation>
</comment>
<dbReference type="InterPro" id="IPR011990">
    <property type="entry name" value="TPR-like_helical_dom_sf"/>
</dbReference>
<dbReference type="OrthoDB" id="621018at2"/>
<dbReference type="InterPro" id="IPR006584">
    <property type="entry name" value="Cellulose-bd_IV"/>
</dbReference>
<name>A0A2D0N173_FLAN2</name>
<dbReference type="GO" id="GO:0030246">
    <property type="term" value="F:carbohydrate binding"/>
    <property type="evidence" value="ECO:0007669"/>
    <property type="project" value="InterPro"/>
</dbReference>
<proteinExistence type="inferred from homology"/>
<dbReference type="InterPro" id="IPR008979">
    <property type="entry name" value="Galactose-bd-like_sf"/>
</dbReference>
<keyword evidence="3" id="KW-0732">Signal</keyword>
<keyword evidence="8" id="KW-1185">Reference proteome</keyword>
<dbReference type="CDD" id="cd04080">
    <property type="entry name" value="CBM6_cellulase-like"/>
    <property type="match status" value="1"/>
</dbReference>
<comment type="caution">
    <text evidence="7">The sequence shown here is derived from an EMBL/GenBank/DDBJ whole genome shotgun (WGS) entry which is preliminary data.</text>
</comment>
<evidence type="ECO:0000256" key="2">
    <source>
        <dbReference type="ARBA" id="ARBA00006275"/>
    </source>
</evidence>
<dbReference type="Proteomes" id="UP000223913">
    <property type="component" value="Unassembled WGS sequence"/>
</dbReference>
<feature type="domain" description="CBM6" evidence="6">
    <location>
        <begin position="218"/>
        <end position="363"/>
    </location>
</feature>
<dbReference type="GO" id="GO:0009279">
    <property type="term" value="C:cell outer membrane"/>
    <property type="evidence" value="ECO:0007669"/>
    <property type="project" value="UniProtKB-SubCell"/>
</dbReference>
<evidence type="ECO:0000256" key="1">
    <source>
        <dbReference type="ARBA" id="ARBA00004442"/>
    </source>
</evidence>
<gene>
    <name evidence="7" type="ORF">CRP01_33605</name>
</gene>
<dbReference type="RefSeq" id="WP_099154467.1">
    <property type="nucleotide sequence ID" value="NZ_PDUD01000044.1"/>
</dbReference>
<dbReference type="PROSITE" id="PS51257">
    <property type="entry name" value="PROKAR_LIPOPROTEIN"/>
    <property type="match status" value="1"/>
</dbReference>
<dbReference type="Pfam" id="PF07980">
    <property type="entry name" value="SusD_RagB"/>
    <property type="match status" value="1"/>
</dbReference>
<reference evidence="7 8" key="1">
    <citation type="submission" date="2017-10" db="EMBL/GenBank/DDBJ databases">
        <title>The draft genome sequence of Lewinella nigricans NBRC 102662.</title>
        <authorList>
            <person name="Wang K."/>
        </authorList>
    </citation>
    <scope>NUCLEOTIDE SEQUENCE [LARGE SCALE GENOMIC DNA]</scope>
    <source>
        <strain evidence="7 8">NBRC 102662</strain>
    </source>
</reference>
<keyword evidence="4" id="KW-0472">Membrane</keyword>
<dbReference type="SUPFAM" id="SSF48452">
    <property type="entry name" value="TPR-like"/>
    <property type="match status" value="2"/>
</dbReference>
<evidence type="ECO:0000313" key="8">
    <source>
        <dbReference type="Proteomes" id="UP000223913"/>
    </source>
</evidence>
<dbReference type="Pfam" id="PF03422">
    <property type="entry name" value="CBM_6"/>
    <property type="match status" value="1"/>
</dbReference>
<dbReference type="AlphaFoldDB" id="A0A2D0N173"/>
<organism evidence="7 8">
    <name type="scientific">Flavilitoribacter nigricans (strain ATCC 23147 / DSM 23189 / NBRC 102662 / NCIMB 1420 / SS-2)</name>
    <name type="common">Lewinella nigricans</name>
    <dbReference type="NCBI Taxonomy" id="1122177"/>
    <lineage>
        <taxon>Bacteria</taxon>
        <taxon>Pseudomonadati</taxon>
        <taxon>Bacteroidota</taxon>
        <taxon>Saprospiria</taxon>
        <taxon>Saprospirales</taxon>
        <taxon>Lewinellaceae</taxon>
        <taxon>Flavilitoribacter</taxon>
    </lineage>
</organism>
<dbReference type="InterPro" id="IPR012944">
    <property type="entry name" value="SusD_RagB_dom"/>
</dbReference>
<sequence length="734" mass="81452">MKRQYITLLFISLLVCSCQEFLEPDLDNAFSEEQVIDNPTLAEGLLLKAYKGLPDNIFEQLDLAVASDEATSNDPASNIVQMATGAWQAADNPIEKWDEAYKNIQYLNLFLENVDRVRWDLNSDDLDRLHRYRLTGEAHGLRAWYQFQLLQHHAGPGADGTLLGFPIVTRTLKVEDDLFLPRNSFQECVGQIMMDCDMAIANLVAFYENGSLGSILGGVLEAEDYDAGGPEVGYHDTSAGNNGNAYRSDDVDIETSSQGGFNIGWTADGEWMNYSFSRIYAGLYDINVSIASGSGAPGSLRILTGSSADNLQEVATVNVENTSGWQSWQTFSLEDVAIPSGFDQILRLEIVGGGFNLDFVEFTKTDGTPAEATILFKGEEYKITEYDQALGARWRNRFNGSAARAIKSRVSLYAASPAYSRGSNIDWAAAAGISGLFLRDAGGIDRLAADGVLFYQDNGSSEIIWNNSQTGRLNWEEANFPPSLFGLGRTNPSQNLVDAFPMVNGYPIGHQNSGYSEQSPYVGRDPRLEQYIVTNNSTLKNTTILTQQTAEPDGINVQNNSTRTGYYLRKFMDEGVNLATGSRVSTKHSFTHLRFTEVFLNFAEAANEAWGPDGDPLGLGFTARDVIGAIRGRAGISQPDDYLSSLNDTDGFRELIRNERQLELSFEGHRFWDLRRWEALAAVQAPIRGIFIAPDQSSATIREIEPRRYEDYMLYGPIPFAETLKYNIRQNQGW</sequence>
<keyword evidence="5" id="KW-0998">Cell outer membrane</keyword>